<dbReference type="InterPro" id="IPR028098">
    <property type="entry name" value="Glyco_trans_4-like_N"/>
</dbReference>
<dbReference type="Pfam" id="PF13692">
    <property type="entry name" value="Glyco_trans_1_4"/>
    <property type="match status" value="1"/>
</dbReference>
<organism evidence="3 4">
    <name type="scientific">Sphingomonas cynarae</name>
    <dbReference type="NCBI Taxonomy" id="930197"/>
    <lineage>
        <taxon>Bacteria</taxon>
        <taxon>Pseudomonadati</taxon>
        <taxon>Pseudomonadota</taxon>
        <taxon>Alphaproteobacteria</taxon>
        <taxon>Sphingomonadales</taxon>
        <taxon>Sphingomonadaceae</taxon>
        <taxon>Sphingomonas</taxon>
    </lineage>
</organism>
<dbReference type="Proteomes" id="UP001500523">
    <property type="component" value="Unassembled WGS sequence"/>
</dbReference>
<gene>
    <name evidence="3" type="ORF">GCM10022268_33720</name>
</gene>
<dbReference type="PANTHER" id="PTHR46401:SF2">
    <property type="entry name" value="GLYCOSYLTRANSFERASE WBBK-RELATED"/>
    <property type="match status" value="1"/>
</dbReference>
<reference evidence="4" key="1">
    <citation type="journal article" date="2019" name="Int. J. Syst. Evol. Microbiol.">
        <title>The Global Catalogue of Microorganisms (GCM) 10K type strain sequencing project: providing services to taxonomists for standard genome sequencing and annotation.</title>
        <authorList>
            <consortium name="The Broad Institute Genomics Platform"/>
            <consortium name="The Broad Institute Genome Sequencing Center for Infectious Disease"/>
            <person name="Wu L."/>
            <person name="Ma J."/>
        </authorList>
    </citation>
    <scope>NUCLEOTIDE SEQUENCE [LARGE SCALE GENOMIC DNA]</scope>
    <source>
        <strain evidence="4">JCM 17498</strain>
    </source>
</reference>
<dbReference type="RefSeq" id="WP_344694557.1">
    <property type="nucleotide sequence ID" value="NZ_BAABBF010000011.1"/>
</dbReference>
<dbReference type="PANTHER" id="PTHR46401">
    <property type="entry name" value="GLYCOSYLTRANSFERASE WBBK-RELATED"/>
    <property type="match status" value="1"/>
</dbReference>
<feature type="domain" description="Glycosyltransferase subfamily 4-like N-terminal" evidence="2">
    <location>
        <begin position="28"/>
        <end position="170"/>
    </location>
</feature>
<keyword evidence="1" id="KW-0808">Transferase</keyword>
<evidence type="ECO:0000256" key="1">
    <source>
        <dbReference type="ARBA" id="ARBA00022679"/>
    </source>
</evidence>
<protein>
    <submittedName>
        <fullName evidence="3">Glycosyltransferase family 1 protein</fullName>
    </submittedName>
</protein>
<name>A0ABP7EQC7_9SPHN</name>
<dbReference type="Gene3D" id="3.40.50.2000">
    <property type="entry name" value="Glycogen Phosphorylase B"/>
    <property type="match status" value="2"/>
</dbReference>
<evidence type="ECO:0000259" key="2">
    <source>
        <dbReference type="Pfam" id="PF13439"/>
    </source>
</evidence>
<comment type="caution">
    <text evidence="3">The sequence shown here is derived from an EMBL/GenBank/DDBJ whole genome shotgun (WGS) entry which is preliminary data.</text>
</comment>
<accession>A0ABP7EQC7</accession>
<dbReference type="EMBL" id="BAABBF010000011">
    <property type="protein sequence ID" value="GAA3722792.1"/>
    <property type="molecule type" value="Genomic_DNA"/>
</dbReference>
<dbReference type="Pfam" id="PF13439">
    <property type="entry name" value="Glyco_transf_4"/>
    <property type="match status" value="1"/>
</dbReference>
<dbReference type="SUPFAM" id="SSF53756">
    <property type="entry name" value="UDP-Glycosyltransferase/glycogen phosphorylase"/>
    <property type="match status" value="1"/>
</dbReference>
<proteinExistence type="predicted"/>
<sequence length="371" mass="41405">MTRLLVDARVGWGSGIGRFIVNAVPGVARAMSDARFDVMVEEQDARRAAAELGEVPNIAVRPVGLRAFSPREQIALPKMAARYDLTWFTNYWVPLAWKGPFVTTVHDLLHLDRNLFPASLMKRALARQTFAKVRRDARAVMFDSRFSERVFHDRIGLPAASHTVHLGIDHRDWPAIPPRPWIEKERRIVVVAAAKAHKNFRMILDAWTKADIPPDWCLTIVTPNEQLRSSIDVAALAAGQRSIDLRQGIGNTELRDLYDAAAVVVTPSLYEGFGFPLLEGLQAGAWCISSTADSMVEMAEGTFAQFVNGRDLEGWITALEDTCAAIDQNRFDHAPLVARNIERVSRYRWAVTCDQIVAVLRDALAPTTIRA</sequence>
<keyword evidence="4" id="KW-1185">Reference proteome</keyword>
<evidence type="ECO:0000313" key="3">
    <source>
        <dbReference type="EMBL" id="GAA3722792.1"/>
    </source>
</evidence>
<evidence type="ECO:0000313" key="4">
    <source>
        <dbReference type="Proteomes" id="UP001500523"/>
    </source>
</evidence>